<gene>
    <name evidence="15" type="ORF">PODLI_1B037472</name>
</gene>
<dbReference type="GO" id="GO:0030322">
    <property type="term" value="P:stabilization of membrane potential"/>
    <property type="evidence" value="ECO:0007669"/>
    <property type="project" value="TreeGrafter"/>
</dbReference>
<feature type="transmembrane region" description="Helical" evidence="13">
    <location>
        <begin position="243"/>
        <end position="262"/>
    </location>
</feature>
<dbReference type="PANTHER" id="PTHR11003">
    <property type="entry name" value="POTASSIUM CHANNEL, SUBFAMILY K"/>
    <property type="match status" value="1"/>
</dbReference>
<evidence type="ECO:0000259" key="14">
    <source>
        <dbReference type="Pfam" id="PF07885"/>
    </source>
</evidence>
<dbReference type="InterPro" id="IPR003280">
    <property type="entry name" value="2pore_dom_K_chnl"/>
</dbReference>
<dbReference type="Proteomes" id="UP001178461">
    <property type="component" value="Chromosome 1"/>
</dbReference>
<evidence type="ECO:0000256" key="13">
    <source>
        <dbReference type="SAM" id="Phobius"/>
    </source>
</evidence>
<organism evidence="15 16">
    <name type="scientific">Podarcis lilfordi</name>
    <name type="common">Lilford's wall lizard</name>
    <dbReference type="NCBI Taxonomy" id="74358"/>
    <lineage>
        <taxon>Eukaryota</taxon>
        <taxon>Metazoa</taxon>
        <taxon>Chordata</taxon>
        <taxon>Craniata</taxon>
        <taxon>Vertebrata</taxon>
        <taxon>Euteleostomi</taxon>
        <taxon>Lepidosauria</taxon>
        <taxon>Squamata</taxon>
        <taxon>Bifurcata</taxon>
        <taxon>Unidentata</taxon>
        <taxon>Episquamata</taxon>
        <taxon>Laterata</taxon>
        <taxon>Lacertibaenia</taxon>
        <taxon>Lacertidae</taxon>
        <taxon>Podarcis</taxon>
    </lineage>
</organism>
<keyword evidence="5 12" id="KW-0812">Transmembrane</keyword>
<dbReference type="Pfam" id="PF07885">
    <property type="entry name" value="Ion_trans_2"/>
    <property type="match status" value="2"/>
</dbReference>
<dbReference type="Gene3D" id="1.10.287.70">
    <property type="match status" value="1"/>
</dbReference>
<dbReference type="EMBL" id="OX395126">
    <property type="protein sequence ID" value="CAI5764755.1"/>
    <property type="molecule type" value="Genomic_DNA"/>
</dbReference>
<keyword evidence="7" id="KW-0630">Potassium</keyword>
<evidence type="ECO:0000256" key="5">
    <source>
        <dbReference type="ARBA" id="ARBA00022692"/>
    </source>
</evidence>
<evidence type="ECO:0000256" key="3">
    <source>
        <dbReference type="ARBA" id="ARBA00022448"/>
    </source>
</evidence>
<dbReference type="InterPro" id="IPR013099">
    <property type="entry name" value="K_chnl_dom"/>
</dbReference>
<evidence type="ECO:0000256" key="2">
    <source>
        <dbReference type="ARBA" id="ARBA00006666"/>
    </source>
</evidence>
<evidence type="ECO:0000256" key="8">
    <source>
        <dbReference type="ARBA" id="ARBA00022989"/>
    </source>
</evidence>
<evidence type="ECO:0000256" key="7">
    <source>
        <dbReference type="ARBA" id="ARBA00022958"/>
    </source>
</evidence>
<dbReference type="GO" id="GO:0015271">
    <property type="term" value="F:outward rectifier potassium channel activity"/>
    <property type="evidence" value="ECO:0007669"/>
    <property type="project" value="TreeGrafter"/>
</dbReference>
<evidence type="ECO:0000256" key="9">
    <source>
        <dbReference type="ARBA" id="ARBA00023065"/>
    </source>
</evidence>
<dbReference type="AlphaFoldDB" id="A0AA35NX45"/>
<evidence type="ECO:0000256" key="12">
    <source>
        <dbReference type="RuleBase" id="RU003857"/>
    </source>
</evidence>
<protein>
    <submittedName>
        <fullName evidence="15">Potassium channel subfamily K member 16-like</fullName>
    </submittedName>
</protein>
<accession>A0AA35NX45</accession>
<evidence type="ECO:0000256" key="11">
    <source>
        <dbReference type="ARBA" id="ARBA00023303"/>
    </source>
</evidence>
<evidence type="ECO:0000256" key="4">
    <source>
        <dbReference type="ARBA" id="ARBA00022538"/>
    </source>
</evidence>
<evidence type="ECO:0000313" key="15">
    <source>
        <dbReference type="EMBL" id="CAI5764755.1"/>
    </source>
</evidence>
<evidence type="ECO:0000256" key="6">
    <source>
        <dbReference type="ARBA" id="ARBA00022826"/>
    </source>
</evidence>
<dbReference type="PANTHER" id="PTHR11003:SF350">
    <property type="entry name" value="POTASSIUM CHANNEL DOMAIN-CONTAINING PROTEIN"/>
    <property type="match status" value="1"/>
</dbReference>
<comment type="subcellular location">
    <subcellularLocation>
        <location evidence="1">Membrane</location>
        <topology evidence="1">Multi-pass membrane protein</topology>
    </subcellularLocation>
</comment>
<reference evidence="15" key="1">
    <citation type="submission" date="2022-12" db="EMBL/GenBank/DDBJ databases">
        <authorList>
            <person name="Alioto T."/>
            <person name="Alioto T."/>
            <person name="Gomez Garrido J."/>
        </authorList>
    </citation>
    <scope>NUCLEOTIDE SEQUENCE</scope>
</reference>
<dbReference type="SUPFAM" id="SSF81324">
    <property type="entry name" value="Voltage-gated potassium channels"/>
    <property type="match status" value="2"/>
</dbReference>
<evidence type="ECO:0000256" key="1">
    <source>
        <dbReference type="ARBA" id="ARBA00004141"/>
    </source>
</evidence>
<evidence type="ECO:0000256" key="10">
    <source>
        <dbReference type="ARBA" id="ARBA00023136"/>
    </source>
</evidence>
<feature type="domain" description="Potassium channel" evidence="14">
    <location>
        <begin position="191"/>
        <end position="269"/>
    </location>
</feature>
<keyword evidence="8 13" id="KW-1133">Transmembrane helix</keyword>
<keyword evidence="10 13" id="KW-0472">Membrane</keyword>
<dbReference type="PRINTS" id="PR01095">
    <property type="entry name" value="TASKCHANNEL"/>
</dbReference>
<proteinExistence type="inferred from homology"/>
<dbReference type="GO" id="GO:0005886">
    <property type="term" value="C:plasma membrane"/>
    <property type="evidence" value="ECO:0007669"/>
    <property type="project" value="TreeGrafter"/>
</dbReference>
<keyword evidence="6" id="KW-0631">Potassium channel</keyword>
<keyword evidence="4" id="KW-0633">Potassium transport</keyword>
<feature type="transmembrane region" description="Helical" evidence="13">
    <location>
        <begin position="134"/>
        <end position="156"/>
    </location>
</feature>
<comment type="similarity">
    <text evidence="2 12">Belongs to the two pore domain potassium channel (TC 1.A.1.8) family.</text>
</comment>
<feature type="domain" description="Potassium channel" evidence="14">
    <location>
        <begin position="101"/>
        <end position="160"/>
    </location>
</feature>
<keyword evidence="9 12" id="KW-0406">Ion transport</keyword>
<dbReference type="GO" id="GO:0022841">
    <property type="term" value="F:potassium ion leak channel activity"/>
    <property type="evidence" value="ECO:0007669"/>
    <property type="project" value="TreeGrafter"/>
</dbReference>
<evidence type="ECO:0000313" key="16">
    <source>
        <dbReference type="Proteomes" id="UP001178461"/>
    </source>
</evidence>
<feature type="transmembrane region" description="Helical" evidence="13">
    <location>
        <begin position="25"/>
        <end position="46"/>
    </location>
</feature>
<feature type="transmembrane region" description="Helical" evidence="13">
    <location>
        <begin position="208"/>
        <end position="231"/>
    </location>
</feature>
<sequence length="284" mass="32463">MDPEVLKLDLKDPVRNNMRVSRVQGLLLVAGILTYLLMGALIFELLEKDHYLKMEDAMFQLKEDFFLNYTSLSPEEVELVIQKLVKYVQMGVEPIGRLGDEERASWDFSTSFFFVGTMLSTIGYGNLCPQTKEGQLFCVLFALFGIPFNLICFNYIGTSISRLFESCAEKVYGKGKKQSARYIFVFVVMGILMFLILPSFFFQWMEGWAYYEAIYFTFVTLSTIGFGDYIIGIKQDRTYFPGYRVLGAAWIVVGLAWIAVLFQRVSSFLAPVDPKASSPKKSKR</sequence>
<dbReference type="InterPro" id="IPR003092">
    <property type="entry name" value="2pore_dom_K_chnl_TASK"/>
</dbReference>
<feature type="transmembrane region" description="Helical" evidence="13">
    <location>
        <begin position="182"/>
        <end position="202"/>
    </location>
</feature>
<dbReference type="PRINTS" id="PR01333">
    <property type="entry name" value="2POREKCHANEL"/>
</dbReference>
<keyword evidence="11 12" id="KW-0407">Ion channel</keyword>
<keyword evidence="3 12" id="KW-0813">Transport</keyword>
<keyword evidence="16" id="KW-1185">Reference proteome</keyword>
<name>A0AA35NX45_9SAUR</name>